<dbReference type="KEGG" id="abas:ACPOL_3002"/>
<sequence length="47" mass="5032">MQGHSADNIAALDDLPQAANAVVAALTRTNSLRFIDYHLFALGTALY</sequence>
<evidence type="ECO:0000313" key="1">
    <source>
        <dbReference type="EMBL" id="AXC12304.1"/>
    </source>
</evidence>
<keyword evidence="2" id="KW-1185">Reference proteome</keyword>
<gene>
    <name evidence="1" type="ORF">ACPOL_3002</name>
</gene>
<dbReference type="Proteomes" id="UP000253606">
    <property type="component" value="Chromosome"/>
</dbReference>
<accession>A0A2Z5G0K6</accession>
<organism evidence="1 2">
    <name type="scientific">Acidisarcina polymorpha</name>
    <dbReference type="NCBI Taxonomy" id="2211140"/>
    <lineage>
        <taxon>Bacteria</taxon>
        <taxon>Pseudomonadati</taxon>
        <taxon>Acidobacteriota</taxon>
        <taxon>Terriglobia</taxon>
        <taxon>Terriglobales</taxon>
        <taxon>Acidobacteriaceae</taxon>
        <taxon>Acidisarcina</taxon>
    </lineage>
</organism>
<proteinExistence type="predicted"/>
<dbReference type="EMBL" id="CP030840">
    <property type="protein sequence ID" value="AXC12304.1"/>
    <property type="molecule type" value="Genomic_DNA"/>
</dbReference>
<name>A0A2Z5G0K6_9BACT</name>
<reference evidence="1 2" key="1">
    <citation type="journal article" date="2018" name="Front. Microbiol.">
        <title>Hydrolytic Capabilities as a Key to Environmental Success: Chitinolytic and Cellulolytic Acidobacteria From Acidic Sub-arctic Soils and Boreal Peatlands.</title>
        <authorList>
            <person name="Belova S.E."/>
            <person name="Ravin N.V."/>
            <person name="Pankratov T.A."/>
            <person name="Rakitin A.L."/>
            <person name="Ivanova A.A."/>
            <person name="Beletsky A.V."/>
            <person name="Mardanov A.V."/>
            <person name="Sinninghe Damste J.S."/>
            <person name="Dedysh S.N."/>
        </authorList>
    </citation>
    <scope>NUCLEOTIDE SEQUENCE [LARGE SCALE GENOMIC DNA]</scope>
    <source>
        <strain evidence="1 2">SBC82</strain>
    </source>
</reference>
<protein>
    <submittedName>
        <fullName evidence="1">Uncharacterized protein</fullName>
    </submittedName>
</protein>
<evidence type="ECO:0000313" key="2">
    <source>
        <dbReference type="Proteomes" id="UP000253606"/>
    </source>
</evidence>
<dbReference type="AlphaFoldDB" id="A0A2Z5G0K6"/>